<reference evidence="3 4" key="1">
    <citation type="submission" date="2016-10" db="EMBL/GenBank/DDBJ databases">
        <authorList>
            <person name="de Groot N.N."/>
        </authorList>
    </citation>
    <scope>NUCLEOTIDE SEQUENCE [LARGE SCALE GENOMIC DNA]</scope>
    <source>
        <strain evidence="3 4">DSM 9990</strain>
    </source>
</reference>
<keyword evidence="4" id="KW-1185">Reference proteome</keyword>
<dbReference type="InterPro" id="IPR028098">
    <property type="entry name" value="Glyco_trans_4-like_N"/>
</dbReference>
<dbReference type="GO" id="GO:0016757">
    <property type="term" value="F:glycosyltransferase activity"/>
    <property type="evidence" value="ECO:0007669"/>
    <property type="project" value="InterPro"/>
</dbReference>
<dbReference type="PANTHER" id="PTHR45947">
    <property type="entry name" value="SULFOQUINOVOSYL TRANSFERASE SQD2"/>
    <property type="match status" value="1"/>
</dbReference>
<feature type="domain" description="Glycosyl transferase family 1" evidence="1">
    <location>
        <begin position="280"/>
        <end position="444"/>
    </location>
</feature>
<dbReference type="InterPro" id="IPR001296">
    <property type="entry name" value="Glyco_trans_1"/>
</dbReference>
<feature type="domain" description="Glycosyltransferase subfamily 4-like N-terminal" evidence="2">
    <location>
        <begin position="16"/>
        <end position="132"/>
    </location>
</feature>
<dbReference type="Pfam" id="PF13439">
    <property type="entry name" value="Glyco_transf_4"/>
    <property type="match status" value="1"/>
</dbReference>
<dbReference type="PANTHER" id="PTHR45947:SF13">
    <property type="entry name" value="TRANSFERASE"/>
    <property type="match status" value="1"/>
</dbReference>
<evidence type="ECO:0000259" key="2">
    <source>
        <dbReference type="Pfam" id="PF13439"/>
    </source>
</evidence>
<evidence type="ECO:0000313" key="4">
    <source>
        <dbReference type="Proteomes" id="UP000199611"/>
    </source>
</evidence>
<dbReference type="Gene3D" id="3.40.50.2000">
    <property type="entry name" value="Glycogen Phosphorylase B"/>
    <property type="match status" value="2"/>
</dbReference>
<dbReference type="RefSeq" id="WP_093393940.1">
    <property type="nucleotide sequence ID" value="NZ_FOUU01000002.1"/>
</dbReference>
<keyword evidence="3" id="KW-0808">Transferase</keyword>
<dbReference type="Pfam" id="PF00534">
    <property type="entry name" value="Glycos_transf_1"/>
    <property type="match status" value="1"/>
</dbReference>
<dbReference type="OrthoDB" id="267270at2"/>
<sequence length="478" mass="53798">MKVLMVTHGFPHRELGGAEIYSYDLARTLISEGLEVTVFSRTVDLASRDYTVFEEYVDGISVIRVVNNFNDLYTFFNGFINRQIAGVFSRILEERRPDLVHFQHLFSLSGNLPYIARYKGIPSVLTLHDYWYICPKVNLFRPDYTVCPGPEDGFACADCNSQPGSTAAEAVALASFFDRHPLLKQYARRFVPGRIKNIIKKVVYRAGTSNQVTEVRPSVVDPVRVMEFFFRLEYLKSQLAHCACLISPSQYLKKRYETLGYGNIKYLPLGIQKVAPGPDRIEGDEVVVGFVGNITATKGFSLLIDELNRLNDLDGIRIEIHGQIYDTLFYERCIASLKDSFRKKLVYKGRFDRNPDSLAGVYHGLDAVVFPSLCEENAPLVVREAISAGTPVIASNRGGTPEVVRHGLNGLLFDPALPGDLAEKIRMFCNDRDLRKSLMKGARDTHVVDIKEHAKSLMELYEQVMGSEGRNGSRFPGQ</sequence>
<gene>
    <name evidence="3" type="ORF">SAMN05660836_01001</name>
</gene>
<dbReference type="EMBL" id="FOUU01000002">
    <property type="protein sequence ID" value="SFM64661.1"/>
    <property type="molecule type" value="Genomic_DNA"/>
</dbReference>
<name>A0A1I4SJV7_9BACT</name>
<proteinExistence type="predicted"/>
<dbReference type="InterPro" id="IPR050194">
    <property type="entry name" value="Glycosyltransferase_grp1"/>
</dbReference>
<dbReference type="STRING" id="39841.SAMN05660836_01001"/>
<dbReference type="AlphaFoldDB" id="A0A1I4SJV7"/>
<protein>
    <submittedName>
        <fullName evidence="3">Glycosyl transferase 4-like domain-containing protein</fullName>
    </submittedName>
</protein>
<evidence type="ECO:0000259" key="1">
    <source>
        <dbReference type="Pfam" id="PF00534"/>
    </source>
</evidence>
<organism evidence="3 4">
    <name type="scientific">Thermodesulforhabdus norvegica</name>
    <dbReference type="NCBI Taxonomy" id="39841"/>
    <lineage>
        <taxon>Bacteria</taxon>
        <taxon>Pseudomonadati</taxon>
        <taxon>Thermodesulfobacteriota</taxon>
        <taxon>Syntrophobacteria</taxon>
        <taxon>Syntrophobacterales</taxon>
        <taxon>Thermodesulforhabdaceae</taxon>
        <taxon>Thermodesulforhabdus</taxon>
    </lineage>
</organism>
<accession>A0A1I4SJV7</accession>
<evidence type="ECO:0000313" key="3">
    <source>
        <dbReference type="EMBL" id="SFM64661.1"/>
    </source>
</evidence>
<dbReference type="Proteomes" id="UP000199611">
    <property type="component" value="Unassembled WGS sequence"/>
</dbReference>
<dbReference type="SUPFAM" id="SSF53756">
    <property type="entry name" value="UDP-Glycosyltransferase/glycogen phosphorylase"/>
    <property type="match status" value="1"/>
</dbReference>